<proteinExistence type="predicted"/>
<dbReference type="Gene3D" id="1.10.510.10">
    <property type="entry name" value="Transferase(Phosphotransferase) domain 1"/>
    <property type="match status" value="1"/>
</dbReference>
<keyword evidence="2" id="KW-1185">Reference proteome</keyword>
<sequence length="324" mass="32739">MGVHGASAAEAGVSTAVATVPAEVRARLTVRFGASAEAWCDALPGVVAELAGRWRLVVRAAGGGGTARVFRCTRGAGGVSVWLKLTPDPEVARQEAAALRAWAGLASVVRVLEDDPAAGALLLADVRPGTTLRQRAWHPEEVAPLLGALRSVPVDGLALGTLAERVEFLFDLTERRVSAGAPGGVTGGTTGGAPGTATGAAAAAAIGRARALAAELADGGPSALVHGDLHPGNVLDGPAGPVAIDPRPSLGDPDFDLVDWAIDGVTDRPALERRIAVLAARVPGSDPERVLAWCRVGAVLVAAPRAAAGRRDAETAFLLELAGL</sequence>
<evidence type="ECO:0000313" key="1">
    <source>
        <dbReference type="EMBL" id="MFC5886613.1"/>
    </source>
</evidence>
<dbReference type="Pfam" id="PF04655">
    <property type="entry name" value="APH_6_hur"/>
    <property type="match status" value="1"/>
</dbReference>
<dbReference type="RefSeq" id="WP_313762291.1">
    <property type="nucleotide sequence ID" value="NZ_BAAAVH010000009.1"/>
</dbReference>
<comment type="caution">
    <text evidence="1">The sequence shown here is derived from an EMBL/GenBank/DDBJ whole genome shotgun (WGS) entry which is preliminary data.</text>
</comment>
<dbReference type="InterPro" id="IPR011009">
    <property type="entry name" value="Kinase-like_dom_sf"/>
</dbReference>
<reference evidence="2" key="1">
    <citation type="journal article" date="2019" name="Int. J. Syst. Evol. Microbiol.">
        <title>The Global Catalogue of Microorganisms (GCM) 10K type strain sequencing project: providing services to taxonomists for standard genome sequencing and annotation.</title>
        <authorList>
            <consortium name="The Broad Institute Genomics Platform"/>
            <consortium name="The Broad Institute Genome Sequencing Center for Infectious Disease"/>
            <person name="Wu L."/>
            <person name="Ma J."/>
        </authorList>
    </citation>
    <scope>NUCLEOTIDE SEQUENCE [LARGE SCALE GENOMIC DNA]</scope>
    <source>
        <strain evidence="2">CGMCC 4.1469</strain>
    </source>
</reference>
<evidence type="ECO:0000313" key="2">
    <source>
        <dbReference type="Proteomes" id="UP001596067"/>
    </source>
</evidence>
<gene>
    <name evidence="1" type="ORF">ACFP0N_16745</name>
</gene>
<organism evidence="1 2">
    <name type="scientific">Kitasatospora aburaviensis</name>
    <dbReference type="NCBI Taxonomy" id="67265"/>
    <lineage>
        <taxon>Bacteria</taxon>
        <taxon>Bacillati</taxon>
        <taxon>Actinomycetota</taxon>
        <taxon>Actinomycetes</taxon>
        <taxon>Kitasatosporales</taxon>
        <taxon>Streptomycetaceae</taxon>
        <taxon>Kitasatospora</taxon>
    </lineage>
</organism>
<protein>
    <submittedName>
        <fullName evidence="1">Aminoglycoside phosphotransferase family protein</fullName>
    </submittedName>
</protein>
<dbReference type="Proteomes" id="UP001596067">
    <property type="component" value="Unassembled WGS sequence"/>
</dbReference>
<dbReference type="SUPFAM" id="SSF56112">
    <property type="entry name" value="Protein kinase-like (PK-like)"/>
    <property type="match status" value="1"/>
</dbReference>
<accession>A0ABW1EZX0</accession>
<dbReference type="EMBL" id="JBHSOD010000018">
    <property type="protein sequence ID" value="MFC5886613.1"/>
    <property type="molecule type" value="Genomic_DNA"/>
</dbReference>
<dbReference type="InterPro" id="IPR006748">
    <property type="entry name" value="NH2Glyco/OHUrea_AB-resist_kin"/>
</dbReference>
<name>A0ABW1EZX0_9ACTN</name>